<feature type="binding site" evidence="19">
    <location>
        <position position="465"/>
    </location>
    <ligand>
        <name>phosphoenolpyruvate</name>
        <dbReference type="ChEBI" id="CHEBI:58702"/>
    </ligand>
</feature>
<dbReference type="PANTHER" id="PTHR46244">
    <property type="entry name" value="PHOSPHOENOLPYRUVATE-PROTEIN PHOSPHOTRANSFERASE"/>
    <property type="match status" value="1"/>
</dbReference>
<dbReference type="EMBL" id="AEQN01000026">
    <property type="protein sequence ID" value="EFV00835.1"/>
    <property type="molecule type" value="Genomic_DNA"/>
</dbReference>
<evidence type="ECO:0000256" key="16">
    <source>
        <dbReference type="ARBA" id="ARBA00033235"/>
    </source>
</evidence>
<evidence type="ECO:0000256" key="14">
    <source>
        <dbReference type="ARBA" id="ARBA00022777"/>
    </source>
</evidence>
<sequence>MIKKGINASPGIAIAKAIVYVKKELDIVRRQIDDVAAECARFDEAVAQSREQLSALQAKTARELGEEEAAIFEAHAMFLDDPEFVGAIKTSIESEQRNAEAITQQIVDQFYAMFDAMDDPYFKGRAADIRDVGNRVLHNLMGIDIMDISNLSEDTIIIAEDLAPSDTAIMDKAHVKGFATDIGSRTSHSAIMARGLEIPAILGLGDITATAQDGDTVIVDGSAGVIVVNPTAGELAMYRDKQRAYEVYMAELAQLKDQKAVTTDGHEVILSGNIGNPKDVEGVNHNGGMGVGLYRSEFLYMDADTMPSEEKQFAAYKTVVEDFRDREGVIIRTLDIGGDKKLPYLPLEEEMNPFLGLRAVRLCFAKEDLFRTQLRAILRASAFGKTRVMFPMIGNVSEVRQAKALVKACMAELDREGVAYDRDLEIGIMVEIPSAALTADIIAKEVDFFSIGTNDLCQYTLAVDRMNQTVSYLYDPLHPAILRLVKNVIEASHKLPDKFTGMCGEMAGDPSATLILLGLGLDEFSMSASSIPQVKKIVRSVSFEEAKAIADEALTMETGDEIRAMIEAKMAALGIQIL</sequence>
<evidence type="ECO:0000256" key="15">
    <source>
        <dbReference type="ARBA" id="ARBA00022842"/>
    </source>
</evidence>
<feature type="binding site" evidence="19">
    <location>
        <begin position="454"/>
        <end position="455"/>
    </location>
    <ligand>
        <name>phosphoenolpyruvate</name>
        <dbReference type="ChEBI" id="CHEBI:58702"/>
    </ligand>
</feature>
<dbReference type="Gene3D" id="3.50.30.10">
    <property type="entry name" value="Phosphohistidine domain"/>
    <property type="match status" value="1"/>
</dbReference>
<keyword evidence="10 17" id="KW-0762">Sugar transport</keyword>
<name>E6MJ15_9FIRM</name>
<dbReference type="InterPro" id="IPR040442">
    <property type="entry name" value="Pyrv_kinase-like_dom_sf"/>
</dbReference>
<dbReference type="InterPro" id="IPR000121">
    <property type="entry name" value="PEP_util_C"/>
</dbReference>
<dbReference type="SUPFAM" id="SSF52009">
    <property type="entry name" value="Phosphohistidine domain"/>
    <property type="match status" value="1"/>
</dbReference>
<dbReference type="Pfam" id="PF00391">
    <property type="entry name" value="PEP-utilizers"/>
    <property type="match status" value="1"/>
</dbReference>
<dbReference type="InterPro" id="IPR036637">
    <property type="entry name" value="Phosphohistidine_dom_sf"/>
</dbReference>
<accession>E6MJ15</accession>
<evidence type="ECO:0000256" key="5">
    <source>
        <dbReference type="ARBA" id="ARBA00007837"/>
    </source>
</evidence>
<keyword evidence="24" id="KW-0670">Pyruvate</keyword>
<dbReference type="InterPro" id="IPR006318">
    <property type="entry name" value="PTS_EI-like"/>
</dbReference>
<evidence type="ECO:0000256" key="8">
    <source>
        <dbReference type="ARBA" id="ARBA00022448"/>
    </source>
</evidence>
<dbReference type="Gene3D" id="3.20.20.60">
    <property type="entry name" value="Phosphoenolpyruvate-binding domains"/>
    <property type="match status" value="1"/>
</dbReference>
<evidence type="ECO:0000256" key="6">
    <source>
        <dbReference type="ARBA" id="ARBA00012232"/>
    </source>
</evidence>
<evidence type="ECO:0000256" key="1">
    <source>
        <dbReference type="ARBA" id="ARBA00000683"/>
    </source>
</evidence>
<protein>
    <recommendedName>
        <fullName evidence="7 17">Phosphoenolpyruvate-protein phosphotransferase</fullName>
        <ecNumber evidence="6 17">2.7.3.9</ecNumber>
    </recommendedName>
    <alternativeName>
        <fullName evidence="16 17">Phosphotransferase system, enzyme I</fullName>
    </alternativeName>
</protein>
<dbReference type="PRINTS" id="PR01736">
    <property type="entry name" value="PHPHTRNFRASE"/>
</dbReference>
<keyword evidence="12 17" id="KW-0598">Phosphotransferase system</keyword>
<keyword evidence="14 17" id="KW-0418">Kinase</keyword>
<comment type="function">
    <text evidence="3 17">General (non sugar-specific) component of the phosphoenolpyruvate-dependent sugar phosphotransferase system (sugar PTS). This major carbohydrate active-transport system catalyzes the phosphorylation of incoming sugar substrates concomitantly with their translocation across the cell membrane. Enzyme I transfers the phosphoryl group from phosphoenolpyruvate (PEP) to the phosphoryl carrier protein (HPr).</text>
</comment>
<evidence type="ECO:0000256" key="12">
    <source>
        <dbReference type="ARBA" id="ARBA00022683"/>
    </source>
</evidence>
<feature type="binding site" evidence="20">
    <location>
        <position position="455"/>
    </location>
    <ligand>
        <name>Mg(2+)</name>
        <dbReference type="ChEBI" id="CHEBI:18420"/>
    </ligand>
</feature>
<dbReference type="STRING" id="887929.HMP0721_2000"/>
<comment type="catalytic activity">
    <reaction evidence="1 17">
        <text>L-histidyl-[protein] + phosphoenolpyruvate = N(pros)-phospho-L-histidyl-[protein] + pyruvate</text>
        <dbReference type="Rhea" id="RHEA:23880"/>
        <dbReference type="Rhea" id="RHEA-COMP:9745"/>
        <dbReference type="Rhea" id="RHEA-COMP:9746"/>
        <dbReference type="ChEBI" id="CHEBI:15361"/>
        <dbReference type="ChEBI" id="CHEBI:29979"/>
        <dbReference type="ChEBI" id="CHEBI:58702"/>
        <dbReference type="ChEBI" id="CHEBI:64837"/>
        <dbReference type="EC" id="2.7.3.9"/>
    </reaction>
</comment>
<keyword evidence="11 17" id="KW-0808">Transferase</keyword>
<evidence type="ECO:0000256" key="17">
    <source>
        <dbReference type="PIRNR" id="PIRNR000732"/>
    </source>
</evidence>
<dbReference type="SUPFAM" id="SSF51621">
    <property type="entry name" value="Phosphoenolpyruvate/pyruvate domain"/>
    <property type="match status" value="1"/>
</dbReference>
<evidence type="ECO:0000256" key="13">
    <source>
        <dbReference type="ARBA" id="ARBA00022723"/>
    </source>
</evidence>
<evidence type="ECO:0000259" key="21">
    <source>
        <dbReference type="Pfam" id="PF00391"/>
    </source>
</evidence>
<dbReference type="AlphaFoldDB" id="E6MJ15"/>
<feature type="active site" description="Proton donor" evidence="18">
    <location>
        <position position="503"/>
    </location>
</feature>
<evidence type="ECO:0000313" key="24">
    <source>
        <dbReference type="EMBL" id="EFV00835.1"/>
    </source>
</evidence>
<dbReference type="PIRSF" id="PIRSF000732">
    <property type="entry name" value="PTS_enzyme_I"/>
    <property type="match status" value="1"/>
</dbReference>
<dbReference type="InterPro" id="IPR036618">
    <property type="entry name" value="PtsI_HPr-bd_sf"/>
</dbReference>
<evidence type="ECO:0000259" key="23">
    <source>
        <dbReference type="Pfam" id="PF05524"/>
    </source>
</evidence>
<dbReference type="FunFam" id="3.20.20.60:FF:000007">
    <property type="entry name" value="Phosphoenolpyruvate-protein phosphotransferase"/>
    <property type="match status" value="1"/>
</dbReference>
<comment type="caution">
    <text evidence="24">The sequence shown here is derived from an EMBL/GenBank/DDBJ whole genome shotgun (WGS) entry which is preliminary data.</text>
</comment>
<evidence type="ECO:0000256" key="3">
    <source>
        <dbReference type="ARBA" id="ARBA00002728"/>
    </source>
</evidence>
<comment type="similarity">
    <text evidence="5 17">Belongs to the PEP-utilizing enzyme family.</text>
</comment>
<dbReference type="InterPro" id="IPR008731">
    <property type="entry name" value="PTS_EIN"/>
</dbReference>
<gene>
    <name evidence="24" type="primary">ptsP</name>
    <name evidence="24" type="ORF">HMP0721_2000</name>
</gene>
<dbReference type="GO" id="GO:0005737">
    <property type="term" value="C:cytoplasm"/>
    <property type="evidence" value="ECO:0007669"/>
    <property type="project" value="UniProtKB-SubCell"/>
</dbReference>
<feature type="domain" description="PEP-utilising enzyme mobile" evidence="21">
    <location>
        <begin position="152"/>
        <end position="224"/>
    </location>
</feature>
<comment type="subcellular location">
    <subcellularLocation>
        <location evidence="4 17">Cytoplasm</location>
    </subcellularLocation>
</comment>
<dbReference type="GO" id="GO:0008965">
    <property type="term" value="F:phosphoenolpyruvate-protein phosphotransferase activity"/>
    <property type="evidence" value="ECO:0007669"/>
    <property type="project" value="UniProtKB-EC"/>
</dbReference>
<keyword evidence="25" id="KW-1185">Reference proteome</keyword>
<dbReference type="InterPro" id="IPR050499">
    <property type="entry name" value="PEP-utilizing_PTS_enzyme"/>
</dbReference>
<evidence type="ECO:0000256" key="11">
    <source>
        <dbReference type="ARBA" id="ARBA00022679"/>
    </source>
</evidence>
<dbReference type="Gene3D" id="1.10.274.10">
    <property type="entry name" value="PtsI, HPr-binding domain"/>
    <property type="match status" value="1"/>
</dbReference>
<evidence type="ECO:0000256" key="10">
    <source>
        <dbReference type="ARBA" id="ARBA00022597"/>
    </source>
</evidence>
<evidence type="ECO:0000256" key="18">
    <source>
        <dbReference type="PIRSR" id="PIRSR000732-1"/>
    </source>
</evidence>
<dbReference type="PROSITE" id="PS00742">
    <property type="entry name" value="PEP_ENZYMES_2"/>
    <property type="match status" value="1"/>
</dbReference>
<feature type="domain" description="Phosphotransferase system enzyme I N-terminal" evidence="23">
    <location>
        <begin position="4"/>
        <end position="125"/>
    </location>
</feature>
<dbReference type="PANTHER" id="PTHR46244:SF3">
    <property type="entry name" value="PHOSPHOENOLPYRUVATE-PROTEIN PHOSPHOTRANSFERASE"/>
    <property type="match status" value="1"/>
</dbReference>
<evidence type="ECO:0000256" key="4">
    <source>
        <dbReference type="ARBA" id="ARBA00004496"/>
    </source>
</evidence>
<keyword evidence="13 17" id="KW-0479">Metal-binding</keyword>
<comment type="cofactor">
    <cofactor evidence="2 17 20">
        <name>Mg(2+)</name>
        <dbReference type="ChEBI" id="CHEBI:18420"/>
    </cofactor>
</comment>
<dbReference type="eggNOG" id="COG1080">
    <property type="taxonomic scope" value="Bacteria"/>
</dbReference>
<dbReference type="OrthoDB" id="9765468at2"/>
<evidence type="ECO:0000256" key="2">
    <source>
        <dbReference type="ARBA" id="ARBA00001946"/>
    </source>
</evidence>
<keyword evidence="8 17" id="KW-0813">Transport</keyword>
<dbReference type="EC" id="2.7.3.9" evidence="6 17"/>
<dbReference type="SUPFAM" id="SSF47831">
    <property type="entry name" value="Enzyme I of the PEP:sugar phosphotransferase system HPr-binding (sub)domain"/>
    <property type="match status" value="1"/>
</dbReference>
<evidence type="ECO:0000313" key="25">
    <source>
        <dbReference type="Proteomes" id="UP000004754"/>
    </source>
</evidence>
<dbReference type="InterPro" id="IPR024692">
    <property type="entry name" value="PTS_EI"/>
</dbReference>
<evidence type="ECO:0000259" key="22">
    <source>
        <dbReference type="Pfam" id="PF02896"/>
    </source>
</evidence>
<reference evidence="24 25" key="1">
    <citation type="submission" date="2010-12" db="EMBL/GenBank/DDBJ databases">
        <authorList>
            <person name="Muzny D."/>
            <person name="Qin X."/>
            <person name="Deng J."/>
            <person name="Jiang H."/>
            <person name="Liu Y."/>
            <person name="Qu J."/>
            <person name="Song X.-Z."/>
            <person name="Zhang L."/>
            <person name="Thornton R."/>
            <person name="Coyle M."/>
            <person name="Francisco L."/>
            <person name="Jackson L."/>
            <person name="Javaid M."/>
            <person name="Korchina V."/>
            <person name="Kovar C."/>
            <person name="Mata R."/>
            <person name="Mathew T."/>
            <person name="Ngo R."/>
            <person name="Nguyen L."/>
            <person name="Nguyen N."/>
            <person name="Okwuonu G."/>
            <person name="Ongeri F."/>
            <person name="Pham C."/>
            <person name="Simmons D."/>
            <person name="Wilczek-Boney K."/>
            <person name="Hale W."/>
            <person name="Jakkamsetti A."/>
            <person name="Pham P."/>
            <person name="Ruth R."/>
            <person name="San Lucas F."/>
            <person name="Warren J."/>
            <person name="Zhang J."/>
            <person name="Zhao Z."/>
            <person name="Zhou C."/>
            <person name="Zhu D."/>
            <person name="Lee S."/>
            <person name="Bess C."/>
            <person name="Blankenburg K."/>
            <person name="Forbes L."/>
            <person name="Fu Q."/>
            <person name="Gubbala S."/>
            <person name="Hirani K."/>
            <person name="Jayaseelan J.C."/>
            <person name="Lara F."/>
            <person name="Munidasa M."/>
            <person name="Palculict T."/>
            <person name="Patil S."/>
            <person name="Pu L.-L."/>
            <person name="Saada N."/>
            <person name="Tang L."/>
            <person name="Weissenberger G."/>
            <person name="Zhu Y."/>
            <person name="Hemphill L."/>
            <person name="Shang Y."/>
            <person name="Youmans B."/>
            <person name="Ayvaz T."/>
            <person name="Ross M."/>
            <person name="Santibanez J."/>
            <person name="Aqrawi P."/>
            <person name="Gross S."/>
            <person name="Joshi V."/>
            <person name="Fowler G."/>
            <person name="Nazareth L."/>
            <person name="Reid J."/>
            <person name="Worley K."/>
            <person name="Petrosino J."/>
            <person name="Highlander S."/>
            <person name="Gibbs R."/>
        </authorList>
    </citation>
    <scope>NUCLEOTIDE SEQUENCE [LARGE SCALE GENOMIC DNA]</scope>
    <source>
        <strain evidence="24 25">ATCC 23263</strain>
    </source>
</reference>
<dbReference type="HOGENOM" id="CLU_007308_7_0_9"/>
<dbReference type="GO" id="GO:0046872">
    <property type="term" value="F:metal ion binding"/>
    <property type="evidence" value="ECO:0007669"/>
    <property type="project" value="UniProtKB-KW"/>
</dbReference>
<dbReference type="Proteomes" id="UP000004754">
    <property type="component" value="Unassembled WGS sequence"/>
</dbReference>
<feature type="binding site" evidence="20">
    <location>
        <position position="431"/>
    </location>
    <ligand>
        <name>Mg(2+)</name>
        <dbReference type="ChEBI" id="CHEBI:18420"/>
    </ligand>
</feature>
<feature type="active site" description="Tele-phosphohistidine intermediate" evidence="18">
    <location>
        <position position="188"/>
    </location>
</feature>
<evidence type="ECO:0000256" key="9">
    <source>
        <dbReference type="ARBA" id="ARBA00022490"/>
    </source>
</evidence>
<keyword evidence="15 17" id="KW-0460">Magnesium</keyword>
<dbReference type="Pfam" id="PF02896">
    <property type="entry name" value="PEP-utilizers_C"/>
    <property type="match status" value="1"/>
</dbReference>
<evidence type="ECO:0000256" key="20">
    <source>
        <dbReference type="PIRSR" id="PIRSR000732-3"/>
    </source>
</evidence>
<proteinExistence type="inferred from homology"/>
<dbReference type="NCBIfam" id="TIGR01417">
    <property type="entry name" value="PTS_I_fam"/>
    <property type="match status" value="1"/>
</dbReference>
<feature type="domain" description="PEP-utilising enzyme C-terminal" evidence="22">
    <location>
        <begin position="250"/>
        <end position="541"/>
    </location>
</feature>
<evidence type="ECO:0000256" key="7">
    <source>
        <dbReference type="ARBA" id="ARBA00016544"/>
    </source>
</evidence>
<dbReference type="InterPro" id="IPR008279">
    <property type="entry name" value="PEP-util_enz_mobile_dom"/>
</dbReference>
<dbReference type="InterPro" id="IPR023151">
    <property type="entry name" value="PEP_util_CS"/>
</dbReference>
<keyword evidence="9 17" id="KW-0963">Cytoplasm</keyword>
<feature type="binding site" evidence="19">
    <location>
        <position position="332"/>
    </location>
    <ligand>
        <name>phosphoenolpyruvate</name>
        <dbReference type="ChEBI" id="CHEBI:58702"/>
    </ligand>
</feature>
<organism evidence="24 25">
    <name type="scientific">Pseudoramibacter alactolyticus ATCC 23263</name>
    <dbReference type="NCBI Taxonomy" id="887929"/>
    <lineage>
        <taxon>Bacteria</taxon>
        <taxon>Bacillati</taxon>
        <taxon>Bacillota</taxon>
        <taxon>Clostridia</taxon>
        <taxon>Eubacteriales</taxon>
        <taxon>Eubacteriaceae</taxon>
        <taxon>Pseudoramibacter</taxon>
    </lineage>
</organism>
<dbReference type="RefSeq" id="WP_006599422.1">
    <property type="nucleotide sequence ID" value="NZ_GL622359.1"/>
</dbReference>
<dbReference type="Pfam" id="PF05524">
    <property type="entry name" value="PEP-utilisers_N"/>
    <property type="match status" value="1"/>
</dbReference>
<dbReference type="GO" id="GO:0016301">
    <property type="term" value="F:kinase activity"/>
    <property type="evidence" value="ECO:0007669"/>
    <property type="project" value="UniProtKB-KW"/>
</dbReference>
<feature type="binding site" evidence="19">
    <location>
        <position position="295"/>
    </location>
    <ligand>
        <name>phosphoenolpyruvate</name>
        <dbReference type="ChEBI" id="CHEBI:58702"/>
    </ligand>
</feature>
<dbReference type="GO" id="GO:0009401">
    <property type="term" value="P:phosphoenolpyruvate-dependent sugar phosphotransferase system"/>
    <property type="evidence" value="ECO:0007669"/>
    <property type="project" value="UniProtKB-KW"/>
</dbReference>
<evidence type="ECO:0000256" key="19">
    <source>
        <dbReference type="PIRSR" id="PIRSR000732-2"/>
    </source>
</evidence>
<dbReference type="InterPro" id="IPR015813">
    <property type="entry name" value="Pyrv/PenolPyrv_kinase-like_dom"/>
</dbReference>